<dbReference type="InterPro" id="IPR008949">
    <property type="entry name" value="Isoprenoid_synthase_dom_sf"/>
</dbReference>
<dbReference type="AlphaFoldDB" id="A0A226E9Q6"/>
<dbReference type="EMBL" id="LNIX01000005">
    <property type="protein sequence ID" value="OXA54038.1"/>
    <property type="molecule type" value="Genomic_DNA"/>
</dbReference>
<proteinExistence type="predicted"/>
<dbReference type="Gene3D" id="1.10.600.10">
    <property type="entry name" value="Farnesyl Diphosphate Synthase"/>
    <property type="match status" value="1"/>
</dbReference>
<name>A0A226E9Q6_FOLCA</name>
<dbReference type="Proteomes" id="UP000198287">
    <property type="component" value="Unassembled WGS sequence"/>
</dbReference>
<comment type="caution">
    <text evidence="1">The sequence shown here is derived from an EMBL/GenBank/DDBJ whole genome shotgun (WGS) entry which is preliminary data.</text>
</comment>
<gene>
    <name evidence="1" type="ORF">Fcan01_10830</name>
</gene>
<dbReference type="Pfam" id="PF19086">
    <property type="entry name" value="Terpene_syn_C_2"/>
    <property type="match status" value="1"/>
</dbReference>
<dbReference type="SUPFAM" id="SSF48576">
    <property type="entry name" value="Terpenoid synthases"/>
    <property type="match status" value="1"/>
</dbReference>
<sequence>MSPTDLDLCRVKFSVKLDQISEKLSTKVQDAIRSIELTKLDKEFDFFVPQIYSAANLGNILKITPEIIAVTEELEEWISDNYSSFVNPKYGARLANHAVSYILRICPSYSVKEAKFRILCYYFIIGFIMDDWYDDNTKGEDDGYCSLELKKIQYFDLVSKEIGEMFEVKGFGGGTDEIDLNQLATKAMNTDMIKEQPFLVAIANSFEDIYAQSLEINDSMTLGTFWAPFKIDFLLTSESVRWSFTNARMGKLDSFCVDTYRYFKTKEAGFGNFINIITILESINLPQIIKCNPVFVRWLDMAEKFVGTMNDLLGLQKDLLYGEEDGIIMFKLRKGTSLNDAVDEELKLIGDYVKDYGELRTFILTEFGEKYVQVETFVDFVDSALHGSLYTFRDSIKYGMKDQIRVDYN</sequence>
<evidence type="ECO:0000313" key="1">
    <source>
        <dbReference type="EMBL" id="OXA54038.1"/>
    </source>
</evidence>
<dbReference type="OrthoDB" id="1731983at2759"/>
<evidence type="ECO:0000313" key="2">
    <source>
        <dbReference type="Proteomes" id="UP000198287"/>
    </source>
</evidence>
<accession>A0A226E9Q6</accession>
<keyword evidence="2" id="KW-1185">Reference proteome</keyword>
<protein>
    <submittedName>
        <fullName evidence="1">Presilphiperfolan-8-beta-ol synthase</fullName>
    </submittedName>
</protein>
<organism evidence="1 2">
    <name type="scientific">Folsomia candida</name>
    <name type="common">Springtail</name>
    <dbReference type="NCBI Taxonomy" id="158441"/>
    <lineage>
        <taxon>Eukaryota</taxon>
        <taxon>Metazoa</taxon>
        <taxon>Ecdysozoa</taxon>
        <taxon>Arthropoda</taxon>
        <taxon>Hexapoda</taxon>
        <taxon>Collembola</taxon>
        <taxon>Entomobryomorpha</taxon>
        <taxon>Isotomoidea</taxon>
        <taxon>Isotomidae</taxon>
        <taxon>Proisotominae</taxon>
        <taxon>Folsomia</taxon>
    </lineage>
</organism>
<reference evidence="1 2" key="1">
    <citation type="submission" date="2015-12" db="EMBL/GenBank/DDBJ databases">
        <title>The genome of Folsomia candida.</title>
        <authorList>
            <person name="Faddeeva A."/>
            <person name="Derks M.F."/>
            <person name="Anvar Y."/>
            <person name="Smit S."/>
            <person name="Van Straalen N."/>
            <person name="Roelofs D."/>
        </authorList>
    </citation>
    <scope>NUCLEOTIDE SEQUENCE [LARGE SCALE GENOMIC DNA]</scope>
    <source>
        <strain evidence="1 2">VU population</strain>
        <tissue evidence="1">Whole body</tissue>
    </source>
</reference>